<feature type="transmembrane region" description="Helical" evidence="1">
    <location>
        <begin position="6"/>
        <end position="26"/>
    </location>
</feature>
<sequence length="107" mass="11920">MEKEMMATIVSLGFFAAIVLSIYFIMKYKTMMQPKTYEPNLVKQKSDWQKPGIVVLGTGLGVLVVGLLKSFNQFYLHGSISIGIIVIFTGISLIVAQQLDKKDSTEE</sequence>
<organism evidence="2 3">
    <name type="scientific">Sphingobacterium litopenaei</name>
    <dbReference type="NCBI Taxonomy" id="2763500"/>
    <lineage>
        <taxon>Bacteria</taxon>
        <taxon>Pseudomonadati</taxon>
        <taxon>Bacteroidota</taxon>
        <taxon>Sphingobacteriia</taxon>
        <taxon>Sphingobacteriales</taxon>
        <taxon>Sphingobacteriaceae</taxon>
        <taxon>Sphingobacterium</taxon>
    </lineage>
</organism>
<dbReference type="RefSeq" id="WP_190302349.1">
    <property type="nucleotide sequence ID" value="NZ_JACOIJ010000019.1"/>
</dbReference>
<proteinExistence type="predicted"/>
<keyword evidence="1" id="KW-0812">Transmembrane</keyword>
<gene>
    <name evidence="2" type="ORF">H8B04_10870</name>
</gene>
<protein>
    <recommendedName>
        <fullName evidence="4">DUF3784 domain-containing protein</fullName>
    </recommendedName>
</protein>
<evidence type="ECO:0000313" key="3">
    <source>
        <dbReference type="Proteomes" id="UP000651271"/>
    </source>
</evidence>
<evidence type="ECO:0000256" key="1">
    <source>
        <dbReference type="SAM" id="Phobius"/>
    </source>
</evidence>
<dbReference type="Proteomes" id="UP000651271">
    <property type="component" value="Unassembled WGS sequence"/>
</dbReference>
<keyword evidence="1" id="KW-0472">Membrane</keyword>
<reference evidence="2 3" key="1">
    <citation type="submission" date="2020-08" db="EMBL/GenBank/DDBJ databases">
        <title>Sphingobacterium sp. DN04309 isolated from aquaculture water.</title>
        <authorList>
            <person name="Zhang M."/>
        </authorList>
    </citation>
    <scope>NUCLEOTIDE SEQUENCE [LARGE SCALE GENOMIC DNA]</scope>
    <source>
        <strain evidence="2 3">DN04309</strain>
    </source>
</reference>
<feature type="transmembrane region" description="Helical" evidence="1">
    <location>
        <begin position="51"/>
        <end position="68"/>
    </location>
</feature>
<evidence type="ECO:0000313" key="2">
    <source>
        <dbReference type="EMBL" id="MBD1430060.1"/>
    </source>
</evidence>
<accession>A0ABR7YFG8</accession>
<evidence type="ECO:0008006" key="4">
    <source>
        <dbReference type="Google" id="ProtNLM"/>
    </source>
</evidence>
<keyword evidence="3" id="KW-1185">Reference proteome</keyword>
<feature type="transmembrane region" description="Helical" evidence="1">
    <location>
        <begin position="74"/>
        <end position="96"/>
    </location>
</feature>
<comment type="caution">
    <text evidence="2">The sequence shown here is derived from an EMBL/GenBank/DDBJ whole genome shotgun (WGS) entry which is preliminary data.</text>
</comment>
<keyword evidence="1" id="KW-1133">Transmembrane helix</keyword>
<dbReference type="EMBL" id="JACOIJ010000019">
    <property type="protein sequence ID" value="MBD1430060.1"/>
    <property type="molecule type" value="Genomic_DNA"/>
</dbReference>
<name>A0ABR7YFG8_9SPHI</name>